<dbReference type="EMBL" id="CP044067">
    <property type="protein sequence ID" value="QET05305.1"/>
    <property type="molecule type" value="Genomic_DNA"/>
</dbReference>
<dbReference type="PROSITE" id="PS00623">
    <property type="entry name" value="GMC_OXRED_1"/>
    <property type="match status" value="1"/>
</dbReference>
<dbReference type="PANTHER" id="PTHR11552">
    <property type="entry name" value="GLUCOSE-METHANOL-CHOLINE GMC OXIDOREDUCTASE"/>
    <property type="match status" value="1"/>
</dbReference>
<dbReference type="GO" id="GO:0019285">
    <property type="term" value="P:glycine betaine biosynthetic process from choline"/>
    <property type="evidence" value="ECO:0007669"/>
    <property type="project" value="TreeGrafter"/>
</dbReference>
<feature type="binding site" evidence="5">
    <location>
        <begin position="89"/>
        <end position="92"/>
    </location>
    <ligand>
        <name>FAD</name>
        <dbReference type="ChEBI" id="CHEBI:57692"/>
    </ligand>
</feature>
<name>A0A5P2HD67_9BURK</name>
<dbReference type="RefSeq" id="WP_150375362.1">
    <property type="nucleotide sequence ID" value="NZ_CP044067.1"/>
</dbReference>
<organism evidence="9 10">
    <name type="scientific">Cupriavidus pauculus</name>
    <dbReference type="NCBI Taxonomy" id="82633"/>
    <lineage>
        <taxon>Bacteria</taxon>
        <taxon>Pseudomonadati</taxon>
        <taxon>Pseudomonadota</taxon>
        <taxon>Betaproteobacteria</taxon>
        <taxon>Burkholderiales</taxon>
        <taxon>Burkholderiaceae</taxon>
        <taxon>Cupriavidus</taxon>
    </lineage>
</organism>
<feature type="binding site" evidence="5">
    <location>
        <position position="81"/>
    </location>
    <ligand>
        <name>FAD</name>
        <dbReference type="ChEBI" id="CHEBI:57692"/>
    </ligand>
</feature>
<sequence length="503" mass="53265">MEYDIVIVGGGSAGAVLARRLSESSQRRVLLLEAGPAYRPSGYPDALALADRVGGDAAHDWGYKSEAGGIGHAIHARRGRVLGGSSAVNAAVAMRARPADFDRWAQRGITGWSAAEVLQSFRKLESAPYGDEAWHGREGPLQVRQMTSKALTPSLRGFVDATAALGFERIADFNAETQHGVGPYPLNVVDGVRQNTGIAYLTAEVRRRPNLEIRPDAEVDRVMVEGGRAYGVRLVDGTLIAAGAVILSAGAYGSPAILMRSGIGPADELRALGIAPIADLPVGRRLMDHPFYYNVYALRREFNAMTPAAGAILWTRSHEAAPGELDLHVSATHIWDPAASPTGGAIVLATALTLPESVGTVRLASADPRVAPRIDFNFLSTARDRRRLLEGVRLSRQIGATAPFADLVAHEMEPGRHVQTDAELEAAVVAALDTYQHATSTVPMGADGDASAVVDTLGAVRGIGGLRVIDASILPEIPSVATNLTTIMAAEHIAARVTDWSRS</sequence>
<keyword evidence="4 5" id="KW-0274">FAD</keyword>
<dbReference type="Pfam" id="PF00732">
    <property type="entry name" value="GMC_oxred_N"/>
    <property type="match status" value="1"/>
</dbReference>
<dbReference type="InterPro" id="IPR036188">
    <property type="entry name" value="FAD/NAD-bd_sf"/>
</dbReference>
<evidence type="ECO:0000256" key="2">
    <source>
        <dbReference type="ARBA" id="ARBA00010790"/>
    </source>
</evidence>
<evidence type="ECO:0000313" key="10">
    <source>
        <dbReference type="Proteomes" id="UP000322822"/>
    </source>
</evidence>
<dbReference type="PANTHER" id="PTHR11552:SF147">
    <property type="entry name" value="CHOLINE DEHYDROGENASE, MITOCHONDRIAL"/>
    <property type="match status" value="1"/>
</dbReference>
<dbReference type="Gene3D" id="3.50.50.60">
    <property type="entry name" value="FAD/NAD(P)-binding domain"/>
    <property type="match status" value="1"/>
</dbReference>
<evidence type="ECO:0000313" key="9">
    <source>
        <dbReference type="EMBL" id="QET05305.1"/>
    </source>
</evidence>
<evidence type="ECO:0000259" key="7">
    <source>
        <dbReference type="PROSITE" id="PS00623"/>
    </source>
</evidence>
<keyword evidence="3 6" id="KW-0285">Flavoprotein</keyword>
<feature type="domain" description="Glucose-methanol-choline oxidoreductase N-terminal" evidence="7">
    <location>
        <begin position="79"/>
        <end position="102"/>
    </location>
</feature>
<dbReference type="InterPro" id="IPR012132">
    <property type="entry name" value="GMC_OxRdtase"/>
</dbReference>
<dbReference type="PIRSF" id="PIRSF000137">
    <property type="entry name" value="Alcohol_oxidase"/>
    <property type="match status" value="1"/>
</dbReference>
<protein>
    <submittedName>
        <fullName evidence="9">FAD-binding protein</fullName>
    </submittedName>
</protein>
<dbReference type="GO" id="GO:0050660">
    <property type="term" value="F:flavin adenine dinucleotide binding"/>
    <property type="evidence" value="ECO:0007669"/>
    <property type="project" value="InterPro"/>
</dbReference>
<dbReference type="GO" id="GO:0008812">
    <property type="term" value="F:choline dehydrogenase activity"/>
    <property type="evidence" value="ECO:0007669"/>
    <property type="project" value="TreeGrafter"/>
</dbReference>
<accession>A0A5P2HD67</accession>
<comment type="similarity">
    <text evidence="2 6">Belongs to the GMC oxidoreductase family.</text>
</comment>
<evidence type="ECO:0000256" key="1">
    <source>
        <dbReference type="ARBA" id="ARBA00001974"/>
    </source>
</evidence>
<dbReference type="InterPro" id="IPR000172">
    <property type="entry name" value="GMC_OxRdtase_N"/>
</dbReference>
<dbReference type="SUPFAM" id="SSF54373">
    <property type="entry name" value="FAD-linked reductases, C-terminal domain"/>
    <property type="match status" value="1"/>
</dbReference>
<evidence type="ECO:0000256" key="6">
    <source>
        <dbReference type="RuleBase" id="RU003968"/>
    </source>
</evidence>
<evidence type="ECO:0000256" key="4">
    <source>
        <dbReference type="ARBA" id="ARBA00022827"/>
    </source>
</evidence>
<proteinExistence type="inferred from homology"/>
<dbReference type="SUPFAM" id="SSF51905">
    <property type="entry name" value="FAD/NAD(P)-binding domain"/>
    <property type="match status" value="1"/>
</dbReference>
<evidence type="ECO:0000256" key="5">
    <source>
        <dbReference type="PIRSR" id="PIRSR000137-2"/>
    </source>
</evidence>
<dbReference type="OrthoDB" id="9785276at2"/>
<dbReference type="GO" id="GO:0016020">
    <property type="term" value="C:membrane"/>
    <property type="evidence" value="ECO:0007669"/>
    <property type="project" value="TreeGrafter"/>
</dbReference>
<dbReference type="Gene3D" id="3.30.410.40">
    <property type="match status" value="1"/>
</dbReference>
<feature type="binding site" evidence="5">
    <location>
        <position position="435"/>
    </location>
    <ligand>
        <name>substrate</name>
    </ligand>
</feature>
<dbReference type="PROSITE" id="PS00624">
    <property type="entry name" value="GMC_OXRED_2"/>
    <property type="match status" value="1"/>
</dbReference>
<dbReference type="AlphaFoldDB" id="A0A5P2HD67"/>
<dbReference type="InterPro" id="IPR007867">
    <property type="entry name" value="GMC_OxRtase_C"/>
</dbReference>
<evidence type="ECO:0000259" key="8">
    <source>
        <dbReference type="PROSITE" id="PS00624"/>
    </source>
</evidence>
<evidence type="ECO:0000256" key="3">
    <source>
        <dbReference type="ARBA" id="ARBA00022630"/>
    </source>
</evidence>
<feature type="domain" description="Glucose-methanol-choline oxidoreductase N-terminal" evidence="8">
    <location>
        <begin position="250"/>
        <end position="264"/>
    </location>
</feature>
<feature type="binding site" evidence="5">
    <location>
        <position position="219"/>
    </location>
    <ligand>
        <name>FAD</name>
        <dbReference type="ChEBI" id="CHEBI:57692"/>
    </ligand>
</feature>
<comment type="cofactor">
    <cofactor evidence="1 5">
        <name>FAD</name>
        <dbReference type="ChEBI" id="CHEBI:57692"/>
    </cofactor>
</comment>
<dbReference type="Proteomes" id="UP000322822">
    <property type="component" value="Chromosome 2"/>
</dbReference>
<reference evidence="9 10" key="1">
    <citation type="submission" date="2019-09" db="EMBL/GenBank/DDBJ databases">
        <title>FDA dAtabase for Regulatory Grade micrObial Sequences (FDA-ARGOS): Supporting development and validation of Infectious Disease Dx tests.</title>
        <authorList>
            <person name="Sciortino C."/>
            <person name="Tallon L."/>
            <person name="Sadzewicz L."/>
            <person name="Vavikolanu K."/>
            <person name="Mehta A."/>
            <person name="Aluvathingal J."/>
            <person name="Nadendla S."/>
            <person name="Nandy P."/>
            <person name="Geyer C."/>
            <person name="Yan Y."/>
            <person name="Sichtig H."/>
        </authorList>
    </citation>
    <scope>NUCLEOTIDE SEQUENCE [LARGE SCALE GENOMIC DNA]</scope>
    <source>
        <strain evidence="9 10">FDAARGOS_664</strain>
    </source>
</reference>
<gene>
    <name evidence="9" type="ORF">FOB72_25100</name>
</gene>
<dbReference type="Pfam" id="PF05199">
    <property type="entry name" value="GMC_oxred_C"/>
    <property type="match status" value="1"/>
</dbReference>